<dbReference type="PANTHER" id="PTHR36974:SF1">
    <property type="entry name" value="DOXX FAMILY MEMBRANE PROTEIN"/>
    <property type="match status" value="1"/>
</dbReference>
<keyword evidence="6" id="KW-1185">Reference proteome</keyword>
<dbReference type="PANTHER" id="PTHR36974">
    <property type="entry name" value="MEMBRANE PROTEIN-RELATED"/>
    <property type="match status" value="1"/>
</dbReference>
<evidence type="ECO:0000256" key="1">
    <source>
        <dbReference type="ARBA" id="ARBA00004141"/>
    </source>
</evidence>
<keyword evidence="4" id="KW-0472">Membrane</keyword>
<dbReference type="EMBL" id="VIWX01000001">
    <property type="protein sequence ID" value="TWG07961.1"/>
    <property type="molecule type" value="Genomic_DNA"/>
</dbReference>
<dbReference type="Pfam" id="PF13564">
    <property type="entry name" value="DoxX_2"/>
    <property type="match status" value="1"/>
</dbReference>
<evidence type="ECO:0000256" key="4">
    <source>
        <dbReference type="ARBA" id="ARBA00023136"/>
    </source>
</evidence>
<dbReference type="InterPro" id="IPR032808">
    <property type="entry name" value="DoxX"/>
</dbReference>
<proteinExistence type="predicted"/>
<organism evidence="5 6">
    <name type="scientific">Saccharopolyspora dendranthemae</name>
    <dbReference type="NCBI Taxonomy" id="1181886"/>
    <lineage>
        <taxon>Bacteria</taxon>
        <taxon>Bacillati</taxon>
        <taxon>Actinomycetota</taxon>
        <taxon>Actinomycetes</taxon>
        <taxon>Pseudonocardiales</taxon>
        <taxon>Pseudonocardiaceae</taxon>
        <taxon>Saccharopolyspora</taxon>
    </lineage>
</organism>
<dbReference type="RefSeq" id="WP_145736408.1">
    <property type="nucleotide sequence ID" value="NZ_VIWX01000001.1"/>
</dbReference>
<dbReference type="OrthoDB" id="3267646at2"/>
<protein>
    <submittedName>
        <fullName evidence="5">Putative membrane protein</fullName>
    </submittedName>
</protein>
<sequence length="132" mass="13729">MTSRSVPLDLPIAGLAGLFAASGTLHLVKPQVFEPLIPSALPAARKVVKVSGVAELVCAAGLLHPRTRRASGLASAALLVGVFPGNVKMSADAGKRAERKRDPKSAAFFAGTLARLPLQWPMIRTALRAGGR</sequence>
<evidence type="ECO:0000313" key="5">
    <source>
        <dbReference type="EMBL" id="TWG07961.1"/>
    </source>
</evidence>
<evidence type="ECO:0000256" key="3">
    <source>
        <dbReference type="ARBA" id="ARBA00022989"/>
    </source>
</evidence>
<keyword evidence="3" id="KW-1133">Transmembrane helix</keyword>
<comment type="subcellular location">
    <subcellularLocation>
        <location evidence="1">Membrane</location>
        <topology evidence="1">Multi-pass membrane protein</topology>
    </subcellularLocation>
</comment>
<gene>
    <name evidence="5" type="ORF">FHU35_11580</name>
</gene>
<comment type="caution">
    <text evidence="5">The sequence shown here is derived from an EMBL/GenBank/DDBJ whole genome shotgun (WGS) entry which is preliminary data.</text>
</comment>
<dbReference type="GO" id="GO:0016020">
    <property type="term" value="C:membrane"/>
    <property type="evidence" value="ECO:0007669"/>
    <property type="project" value="UniProtKB-SubCell"/>
</dbReference>
<evidence type="ECO:0000256" key="2">
    <source>
        <dbReference type="ARBA" id="ARBA00022692"/>
    </source>
</evidence>
<dbReference type="AlphaFoldDB" id="A0A561V8M0"/>
<dbReference type="Proteomes" id="UP000316184">
    <property type="component" value="Unassembled WGS sequence"/>
</dbReference>
<evidence type="ECO:0000313" key="6">
    <source>
        <dbReference type="Proteomes" id="UP000316184"/>
    </source>
</evidence>
<reference evidence="5 6" key="1">
    <citation type="submission" date="2019-06" db="EMBL/GenBank/DDBJ databases">
        <title>Sequencing the genomes of 1000 actinobacteria strains.</title>
        <authorList>
            <person name="Klenk H.-P."/>
        </authorList>
    </citation>
    <scope>NUCLEOTIDE SEQUENCE [LARGE SCALE GENOMIC DNA]</scope>
    <source>
        <strain evidence="5 6">DSM 46699</strain>
    </source>
</reference>
<accession>A0A561V8M0</accession>
<keyword evidence="2" id="KW-0812">Transmembrane</keyword>
<name>A0A561V8M0_9PSEU</name>